<reference evidence="5 6" key="1">
    <citation type="journal article" date="2020" name="Front. Microbiol.">
        <title>Single-cell genomics of novel Actinobacteria with the Wood-Ljungdahl pathway discovered in a serpentinizing system.</title>
        <authorList>
            <person name="Merino N."/>
            <person name="Kawai M."/>
            <person name="Boyd E.S."/>
            <person name="Colman D.R."/>
            <person name="McGlynn S.E."/>
            <person name="Nealson K.H."/>
            <person name="Kurokawa K."/>
            <person name="Hongoh Y."/>
        </authorList>
    </citation>
    <scope>NUCLEOTIDE SEQUENCE [LARGE SCALE GENOMIC DNA]</scope>
    <source>
        <strain evidence="5 6">S43</strain>
    </source>
</reference>
<comment type="caution">
    <text evidence="5">The sequence shown here is derived from an EMBL/GenBank/DDBJ whole genome shotgun (WGS) entry which is preliminary data.</text>
</comment>
<dbReference type="EMBL" id="BLSB01000053">
    <property type="protein sequence ID" value="GFP35123.1"/>
    <property type="molecule type" value="Genomic_DNA"/>
</dbReference>
<dbReference type="InterPro" id="IPR025540">
    <property type="entry name" value="FlK"/>
</dbReference>
<dbReference type="PANTHER" id="PTHR36934">
    <property type="entry name" value="BLR0278 PROTEIN"/>
    <property type="match status" value="1"/>
</dbReference>
<name>A0A6V8PSF7_9ACTN</name>
<feature type="binding site" evidence="2">
    <location>
        <position position="107"/>
    </location>
    <ligand>
        <name>substrate</name>
    </ligand>
</feature>
<dbReference type="SUPFAM" id="SSF54637">
    <property type="entry name" value="Thioesterase/thiol ester dehydrase-isomerase"/>
    <property type="match status" value="1"/>
</dbReference>
<dbReference type="Pfam" id="PF22636">
    <property type="entry name" value="FlK"/>
    <property type="match status" value="1"/>
</dbReference>
<feature type="active site" evidence="1">
    <location>
        <position position="63"/>
    </location>
</feature>
<dbReference type="InterPro" id="IPR029069">
    <property type="entry name" value="HotDog_dom_sf"/>
</dbReference>
<gene>
    <name evidence="5" type="ORF">HKBW3S43_00915</name>
</gene>
<dbReference type="InterPro" id="IPR054485">
    <property type="entry name" value="FlK-like_dom"/>
</dbReference>
<evidence type="ECO:0000313" key="5">
    <source>
        <dbReference type="EMBL" id="GFP35123.1"/>
    </source>
</evidence>
<feature type="active site" evidence="1">
    <location>
        <position position="37"/>
    </location>
</feature>
<dbReference type="Proteomes" id="UP000576480">
    <property type="component" value="Unassembled WGS sequence"/>
</dbReference>
<dbReference type="AlphaFoldDB" id="A0A6V8PSF7"/>
<proteinExistence type="predicted"/>
<feature type="non-terminal residue" evidence="5">
    <location>
        <position position="1"/>
    </location>
</feature>
<evidence type="ECO:0000256" key="2">
    <source>
        <dbReference type="PIRSR" id="PIRSR014972-2"/>
    </source>
</evidence>
<feature type="region of interest" description="Disordered" evidence="3">
    <location>
        <begin position="1"/>
        <end position="20"/>
    </location>
</feature>
<dbReference type="PANTHER" id="PTHR36934:SF1">
    <property type="entry name" value="THIOESTERASE DOMAIN-CONTAINING PROTEIN"/>
    <property type="match status" value="1"/>
</dbReference>
<dbReference type="CDD" id="cd03440">
    <property type="entry name" value="hot_dog"/>
    <property type="match status" value="1"/>
</dbReference>
<dbReference type="Gene3D" id="3.10.129.10">
    <property type="entry name" value="Hotdog Thioesterase"/>
    <property type="match status" value="1"/>
</dbReference>
<accession>A0A6V8PSF7</accession>
<feature type="binding site" evidence="2">
    <location>
        <position position="56"/>
    </location>
    <ligand>
        <name>substrate</name>
    </ligand>
</feature>
<feature type="domain" description="Fluoroacetyl-CoA-specific thioesterase-like" evidence="4">
    <location>
        <begin position="8"/>
        <end position="111"/>
    </location>
</feature>
<feature type="active site" evidence="1">
    <location>
        <position position="29"/>
    </location>
</feature>
<sequence length="127" mass="13537">VLGYSHAVDNSTTVGSSEVGSGSVPVFATPMLVALMESAAIDALRDKLPSGQSTVGTKVEIVHTAATPLGMTVTAWAELVEVDGRRLVFTVSAQDEAGPVGEGRHERFTIDLEKFMSRVEKRKSYND</sequence>
<evidence type="ECO:0000256" key="1">
    <source>
        <dbReference type="PIRSR" id="PIRSR014972-1"/>
    </source>
</evidence>
<feature type="compositionally biased region" description="Low complexity" evidence="3">
    <location>
        <begin position="11"/>
        <end position="20"/>
    </location>
</feature>
<protein>
    <submittedName>
        <fullName evidence="5">Fluoroacetyl-CoA thioesterase</fullName>
    </submittedName>
</protein>
<evidence type="ECO:0000259" key="4">
    <source>
        <dbReference type="Pfam" id="PF22636"/>
    </source>
</evidence>
<evidence type="ECO:0000313" key="6">
    <source>
        <dbReference type="Proteomes" id="UP000576480"/>
    </source>
</evidence>
<feature type="binding site" evidence="2">
    <location>
        <position position="56"/>
    </location>
    <ligand>
        <name>CoA</name>
        <dbReference type="ChEBI" id="CHEBI:57287"/>
    </ligand>
</feature>
<dbReference type="PIRSF" id="PIRSF014972">
    <property type="entry name" value="FlK"/>
    <property type="match status" value="1"/>
</dbReference>
<evidence type="ECO:0000256" key="3">
    <source>
        <dbReference type="SAM" id="MobiDB-lite"/>
    </source>
</evidence>
<organism evidence="5 6">
    <name type="scientific">Candidatus Hakubella thermalkaliphila</name>
    <dbReference type="NCBI Taxonomy" id="2754717"/>
    <lineage>
        <taxon>Bacteria</taxon>
        <taxon>Bacillati</taxon>
        <taxon>Actinomycetota</taxon>
        <taxon>Actinomycetota incertae sedis</taxon>
        <taxon>Candidatus Hakubellales</taxon>
        <taxon>Candidatus Hakubellaceae</taxon>
        <taxon>Candidatus Hakubella</taxon>
    </lineage>
</organism>